<dbReference type="RefSeq" id="WP_377938259.1">
    <property type="nucleotide sequence ID" value="NZ_JBHUMF010000035.1"/>
</dbReference>
<feature type="transmembrane region" description="Helical" evidence="10">
    <location>
        <begin position="24"/>
        <end position="45"/>
    </location>
</feature>
<dbReference type="CDD" id="cd11386">
    <property type="entry name" value="MCP_signal"/>
    <property type="match status" value="1"/>
</dbReference>
<dbReference type="SMART" id="SM00283">
    <property type="entry name" value="MA"/>
    <property type="match status" value="1"/>
</dbReference>
<keyword evidence="6 8" id="KW-0807">Transducer</keyword>
<comment type="caution">
    <text evidence="13">The sequence shown here is derived from an EMBL/GenBank/DDBJ whole genome shotgun (WGS) entry which is preliminary data.</text>
</comment>
<feature type="coiled-coil region" evidence="9">
    <location>
        <begin position="630"/>
        <end position="664"/>
    </location>
</feature>
<evidence type="ECO:0000256" key="2">
    <source>
        <dbReference type="ARBA" id="ARBA00022475"/>
    </source>
</evidence>
<evidence type="ECO:0000259" key="12">
    <source>
        <dbReference type="PROSITE" id="PS50885"/>
    </source>
</evidence>
<dbReference type="Pfam" id="PF00015">
    <property type="entry name" value="MCPsignal"/>
    <property type="match status" value="1"/>
</dbReference>
<dbReference type="Gene3D" id="1.10.287.950">
    <property type="entry name" value="Methyl-accepting chemotaxis protein"/>
    <property type="match status" value="1"/>
</dbReference>
<keyword evidence="14" id="KW-1185">Reference proteome</keyword>
<keyword evidence="3" id="KW-0488">Methylation</keyword>
<dbReference type="InterPro" id="IPR004089">
    <property type="entry name" value="MCPsignal_dom"/>
</dbReference>
<protein>
    <submittedName>
        <fullName evidence="13">Methyl-accepting chemotaxis protein</fullName>
    </submittedName>
</protein>
<dbReference type="PROSITE" id="PS50885">
    <property type="entry name" value="HAMP"/>
    <property type="match status" value="1"/>
</dbReference>
<dbReference type="PANTHER" id="PTHR32089:SF114">
    <property type="entry name" value="METHYL-ACCEPTING CHEMOTAXIS PROTEIN MCPB"/>
    <property type="match status" value="1"/>
</dbReference>
<keyword evidence="2" id="KW-1003">Cell membrane</keyword>
<keyword evidence="10" id="KW-0812">Transmembrane</keyword>
<evidence type="ECO:0000313" key="13">
    <source>
        <dbReference type="EMBL" id="MFD2683185.1"/>
    </source>
</evidence>
<dbReference type="InterPro" id="IPR029151">
    <property type="entry name" value="Sensor-like_sf"/>
</dbReference>
<dbReference type="Pfam" id="PF14827">
    <property type="entry name" value="dCache_3"/>
    <property type="match status" value="1"/>
</dbReference>
<evidence type="ECO:0000256" key="7">
    <source>
        <dbReference type="ARBA" id="ARBA00029447"/>
    </source>
</evidence>
<evidence type="ECO:0000256" key="6">
    <source>
        <dbReference type="ARBA" id="ARBA00023224"/>
    </source>
</evidence>
<dbReference type="SUPFAM" id="SSF103190">
    <property type="entry name" value="Sensory domain-like"/>
    <property type="match status" value="1"/>
</dbReference>
<evidence type="ECO:0000256" key="10">
    <source>
        <dbReference type="SAM" id="Phobius"/>
    </source>
</evidence>
<evidence type="ECO:0000256" key="9">
    <source>
        <dbReference type="SAM" id="Coils"/>
    </source>
</evidence>
<dbReference type="Gene3D" id="3.30.450.20">
    <property type="entry name" value="PAS domain"/>
    <property type="match status" value="1"/>
</dbReference>
<keyword evidence="10" id="KW-1133">Transmembrane helix</keyword>
<dbReference type="PANTHER" id="PTHR32089">
    <property type="entry name" value="METHYL-ACCEPTING CHEMOTAXIS PROTEIN MCPB"/>
    <property type="match status" value="1"/>
</dbReference>
<dbReference type="InterPro" id="IPR003660">
    <property type="entry name" value="HAMP_dom"/>
</dbReference>
<evidence type="ECO:0000256" key="1">
    <source>
        <dbReference type="ARBA" id="ARBA00004236"/>
    </source>
</evidence>
<organism evidence="13 14">
    <name type="scientific">Bacillus seohaeanensis</name>
    <dbReference type="NCBI Taxonomy" id="284580"/>
    <lineage>
        <taxon>Bacteria</taxon>
        <taxon>Bacillati</taxon>
        <taxon>Bacillota</taxon>
        <taxon>Bacilli</taxon>
        <taxon>Bacillales</taxon>
        <taxon>Bacillaceae</taxon>
        <taxon>Bacillus</taxon>
    </lineage>
</organism>
<proteinExistence type="inferred from homology"/>
<dbReference type="Pfam" id="PF00672">
    <property type="entry name" value="HAMP"/>
    <property type="match status" value="1"/>
</dbReference>
<evidence type="ECO:0000313" key="14">
    <source>
        <dbReference type="Proteomes" id="UP001597506"/>
    </source>
</evidence>
<feature type="domain" description="HAMP" evidence="12">
    <location>
        <begin position="312"/>
        <end position="365"/>
    </location>
</feature>
<evidence type="ECO:0000256" key="8">
    <source>
        <dbReference type="PROSITE-ProRule" id="PRU00284"/>
    </source>
</evidence>
<accession>A0ABW5RXY6</accession>
<sequence>MGIYTYIMTEESNLSISKSVKSKLFISLLLVSIIPLILVSSVLYAKTNQGFNTILHDNQISTKESISSQLNKVSQELLALSKSYSANPELLKAYQNGDREKLATVVKPIFERLREEHQVDVFEFGGPDGEVYFRGHNPKKFGDDKSDKPAIQAALKDKELSGFEFGSSGLAVRAFVPLKYNNEIIGTLQTGLDGQVIQSITDSLKGVQLNITNVEGEILVASDESNIGNTIEKESIITKVITGEEVSKENDHTLEFYMPLYDPTNTEVIAVMQMVQDVSVVNNITDEVSLYLWIIGITTLVLVVVTALLLSRGFSNPIKQMTSIMGELAKGNLRNEWNGKKRRDEFGQLSHSVMVTQSNLREMIQRISELSNVVKDQSTVMKQASNEIHTGSNQVASTMQELAEGSEQQANASSDLSEQMDTFSKRVVQANEDGTFVYKSSNEVLDITENGNELMSNSMNQMNKINRIVKEAVQKVERLDHQSKEISKLVNVIQEIAQQTNLLALNAAIEAARAGDHGKGFAIVADEVRKLAEQVSQSITEITGIVNNIQIESTSVSESLTKGYEQVEEGSQQIKVTGEAFGNINQSVTNMVGKIQSISSNLTEIAENSTEINTSIESIASISQESAAGIEETSASVQQTSASIEQLSRNADSLEQLSGELQTMVKKFQL</sequence>
<feature type="transmembrane region" description="Helical" evidence="10">
    <location>
        <begin position="290"/>
        <end position="311"/>
    </location>
</feature>
<gene>
    <name evidence="13" type="ORF">ACFSUL_20840</name>
</gene>
<keyword evidence="4" id="KW-0145">Chemotaxis</keyword>
<evidence type="ECO:0000259" key="11">
    <source>
        <dbReference type="PROSITE" id="PS50111"/>
    </source>
</evidence>
<name>A0ABW5RXY6_9BACI</name>
<keyword evidence="5 10" id="KW-0472">Membrane</keyword>
<dbReference type="SMART" id="SM00304">
    <property type="entry name" value="HAMP"/>
    <property type="match status" value="1"/>
</dbReference>
<dbReference type="CDD" id="cd06225">
    <property type="entry name" value="HAMP"/>
    <property type="match status" value="1"/>
</dbReference>
<evidence type="ECO:0000256" key="3">
    <source>
        <dbReference type="ARBA" id="ARBA00022481"/>
    </source>
</evidence>
<dbReference type="Proteomes" id="UP001597506">
    <property type="component" value="Unassembled WGS sequence"/>
</dbReference>
<reference evidence="14" key="1">
    <citation type="journal article" date="2019" name="Int. J. Syst. Evol. Microbiol.">
        <title>The Global Catalogue of Microorganisms (GCM) 10K type strain sequencing project: providing services to taxonomists for standard genome sequencing and annotation.</title>
        <authorList>
            <consortium name="The Broad Institute Genomics Platform"/>
            <consortium name="The Broad Institute Genome Sequencing Center for Infectious Disease"/>
            <person name="Wu L."/>
            <person name="Ma J."/>
        </authorList>
    </citation>
    <scope>NUCLEOTIDE SEQUENCE [LARGE SCALE GENOMIC DNA]</scope>
    <source>
        <strain evidence="14">KCTC 3913</strain>
    </source>
</reference>
<comment type="subcellular location">
    <subcellularLocation>
        <location evidence="1">Cell membrane</location>
    </subcellularLocation>
</comment>
<comment type="similarity">
    <text evidence="7">Belongs to the methyl-accepting chemotaxis (MCP) protein family.</text>
</comment>
<feature type="domain" description="Methyl-accepting transducer" evidence="11">
    <location>
        <begin position="384"/>
        <end position="620"/>
    </location>
</feature>
<dbReference type="SUPFAM" id="SSF58104">
    <property type="entry name" value="Methyl-accepting chemotaxis protein (MCP) signaling domain"/>
    <property type="match status" value="1"/>
</dbReference>
<keyword evidence="9" id="KW-0175">Coiled coil</keyword>
<evidence type="ECO:0000256" key="5">
    <source>
        <dbReference type="ARBA" id="ARBA00023136"/>
    </source>
</evidence>
<evidence type="ECO:0000256" key="4">
    <source>
        <dbReference type="ARBA" id="ARBA00022500"/>
    </source>
</evidence>
<dbReference type="EMBL" id="JBHUMF010000035">
    <property type="protein sequence ID" value="MFD2683185.1"/>
    <property type="molecule type" value="Genomic_DNA"/>
</dbReference>
<dbReference type="PROSITE" id="PS50111">
    <property type="entry name" value="CHEMOTAXIS_TRANSDUC_2"/>
    <property type="match status" value="1"/>
</dbReference>
<dbReference type="InterPro" id="IPR029150">
    <property type="entry name" value="dCache_3"/>
</dbReference>